<keyword evidence="2" id="KW-1185">Reference proteome</keyword>
<proteinExistence type="predicted"/>
<name>A0A5A7PS82_STRAF</name>
<reference evidence="2" key="1">
    <citation type="journal article" date="2019" name="Curr. Biol.">
        <title>Genome Sequence of Striga asiatica Provides Insight into the Evolution of Plant Parasitism.</title>
        <authorList>
            <person name="Yoshida S."/>
            <person name="Kim S."/>
            <person name="Wafula E.K."/>
            <person name="Tanskanen J."/>
            <person name="Kim Y.M."/>
            <person name="Honaas L."/>
            <person name="Yang Z."/>
            <person name="Spallek T."/>
            <person name="Conn C.E."/>
            <person name="Ichihashi Y."/>
            <person name="Cheong K."/>
            <person name="Cui S."/>
            <person name="Der J.P."/>
            <person name="Gundlach H."/>
            <person name="Jiao Y."/>
            <person name="Hori C."/>
            <person name="Ishida J.K."/>
            <person name="Kasahara H."/>
            <person name="Kiba T."/>
            <person name="Kim M.S."/>
            <person name="Koo N."/>
            <person name="Laohavisit A."/>
            <person name="Lee Y.H."/>
            <person name="Lumba S."/>
            <person name="McCourt P."/>
            <person name="Mortimer J.C."/>
            <person name="Mutuku J.M."/>
            <person name="Nomura T."/>
            <person name="Sasaki-Sekimoto Y."/>
            <person name="Seto Y."/>
            <person name="Wang Y."/>
            <person name="Wakatake T."/>
            <person name="Sakakibara H."/>
            <person name="Demura T."/>
            <person name="Yamaguchi S."/>
            <person name="Yoneyama K."/>
            <person name="Manabe R.I."/>
            <person name="Nelson D.C."/>
            <person name="Schulman A.H."/>
            <person name="Timko M.P."/>
            <person name="dePamphilis C.W."/>
            <person name="Choi D."/>
            <person name="Shirasu K."/>
        </authorList>
    </citation>
    <scope>NUCLEOTIDE SEQUENCE [LARGE SCALE GENOMIC DNA]</scope>
    <source>
        <strain evidence="2">cv. UVA1</strain>
    </source>
</reference>
<evidence type="ECO:0000313" key="1">
    <source>
        <dbReference type="EMBL" id="GER35518.1"/>
    </source>
</evidence>
<organism evidence="1 2">
    <name type="scientific">Striga asiatica</name>
    <name type="common">Asiatic witchweed</name>
    <name type="synonym">Buchnera asiatica</name>
    <dbReference type="NCBI Taxonomy" id="4170"/>
    <lineage>
        <taxon>Eukaryota</taxon>
        <taxon>Viridiplantae</taxon>
        <taxon>Streptophyta</taxon>
        <taxon>Embryophyta</taxon>
        <taxon>Tracheophyta</taxon>
        <taxon>Spermatophyta</taxon>
        <taxon>Magnoliopsida</taxon>
        <taxon>eudicotyledons</taxon>
        <taxon>Gunneridae</taxon>
        <taxon>Pentapetalae</taxon>
        <taxon>asterids</taxon>
        <taxon>lamiids</taxon>
        <taxon>Lamiales</taxon>
        <taxon>Orobanchaceae</taxon>
        <taxon>Buchnereae</taxon>
        <taxon>Striga</taxon>
    </lineage>
</organism>
<dbReference type="EMBL" id="BKCP01004973">
    <property type="protein sequence ID" value="GER35518.1"/>
    <property type="molecule type" value="Genomic_DNA"/>
</dbReference>
<sequence length="346" mass="38859">MCIDEREQTLPITATIEREQTTKFLNRIAFTAYYECVNLFMVREAADVNFDDGPGDTVYEPIEFDDSDAHEFGDQPGATIHYPINLEVEAGRNIYNPIELDEDEPKEDPTWKWLLTWKRRKKFKSSTISMLARLFPICSYFPSSLLNSGTPKFPRFTGKLTSAGDFPAIYTRFQQVLSSSGDSLQDSRLNTTVSLPLLFSSPPANPTVSLLFSSGESTSDDDFPTRASRPSRCGSLIYQHTANASRPCLESGNTDVQGYLVAPHIQRLGGYNVGQPRPRRVLGDPQREGDSVLGINMSHGYIGISKIKRNNQMSRVAGLEVLGTLFMPNDNFAQHRYEEIDIKSQY</sequence>
<dbReference type="AlphaFoldDB" id="A0A5A7PS82"/>
<accession>A0A5A7PS82</accession>
<gene>
    <name evidence="1" type="ORF">STAS_11800</name>
</gene>
<comment type="caution">
    <text evidence="1">The sequence shown here is derived from an EMBL/GenBank/DDBJ whole genome shotgun (WGS) entry which is preliminary data.</text>
</comment>
<protein>
    <submittedName>
        <fullName evidence="1">Myelin regulatory factor-like protein</fullName>
    </submittedName>
</protein>
<evidence type="ECO:0000313" key="2">
    <source>
        <dbReference type="Proteomes" id="UP000325081"/>
    </source>
</evidence>
<dbReference type="Proteomes" id="UP000325081">
    <property type="component" value="Unassembled WGS sequence"/>
</dbReference>